<dbReference type="PROSITE" id="PS50113">
    <property type="entry name" value="PAC"/>
    <property type="match status" value="1"/>
</dbReference>
<name>A0A9X4KR92_9BACL</name>
<keyword evidence="5" id="KW-1185">Reference proteome</keyword>
<evidence type="ECO:0000259" key="2">
    <source>
        <dbReference type="PROSITE" id="PS50112"/>
    </source>
</evidence>
<dbReference type="InterPro" id="IPR035965">
    <property type="entry name" value="PAS-like_dom_sf"/>
</dbReference>
<dbReference type="InterPro" id="IPR000700">
    <property type="entry name" value="PAS-assoc_C"/>
</dbReference>
<dbReference type="PROSITE" id="PS50112">
    <property type="entry name" value="PAS"/>
    <property type="match status" value="2"/>
</dbReference>
<feature type="region of interest" description="Disordered" evidence="1">
    <location>
        <begin position="475"/>
        <end position="499"/>
    </location>
</feature>
<dbReference type="GO" id="GO:0006355">
    <property type="term" value="P:regulation of DNA-templated transcription"/>
    <property type="evidence" value="ECO:0007669"/>
    <property type="project" value="InterPro"/>
</dbReference>
<evidence type="ECO:0000313" key="4">
    <source>
        <dbReference type="EMBL" id="MDG0809342.1"/>
    </source>
</evidence>
<evidence type="ECO:0000256" key="1">
    <source>
        <dbReference type="SAM" id="MobiDB-lite"/>
    </source>
</evidence>
<sequence>MSGFLASAGNMKHDKTLWTLYARIYRDSQEAIMITDRHARIIQVNPSFSRITGYDEGEVVGLTPSVLKSDCQPPEFYARMWAAIHLEGKWKGEIWNRRKNGEVYPQWLSISAVKDEAGQLQNYMAMFLDLTEYKNAASKLRLHAQVFSHAGEGIMITDAGLRILSVNKAFTAVTGYTEEEACGHTPALLRSGRHGRDFYDRMWASLRGTGRWQGGDLEPTEGWRTVSRVPLHHDAARRAWRGHELHWHVQGHHRAQAVGGQAEVSRPLRFVDRTAQPDAAAGDAPGRHGGLPQKGRAAGRAVHRPGPVQVRQRFARPRRGRQGAAADGRTPEAGRPRGRRRIEARRRRIHRRPAAPEACGRSDGNVAADRGANGASVRRGGQRDLHDGQHRHQPVPGSRQGSGIAHAACGPGHVRGQVARHGAAGVQRGDQRRFFCASFGWSGSFGSRPNAGSSGSSTSRRSGWRAACWRAWSRCSDGGIPSWARSRLQSSSRSRRRRD</sequence>
<dbReference type="PANTHER" id="PTHR46663:SF3">
    <property type="entry name" value="SLL0267 PROTEIN"/>
    <property type="match status" value="1"/>
</dbReference>
<dbReference type="SUPFAM" id="SSF55785">
    <property type="entry name" value="PYP-like sensor domain (PAS domain)"/>
    <property type="match status" value="2"/>
</dbReference>
<dbReference type="Pfam" id="PF00989">
    <property type="entry name" value="PAS"/>
    <property type="match status" value="1"/>
</dbReference>
<evidence type="ECO:0000313" key="5">
    <source>
        <dbReference type="Proteomes" id="UP001153404"/>
    </source>
</evidence>
<dbReference type="PANTHER" id="PTHR46663">
    <property type="entry name" value="DIGUANYLATE CYCLASE DGCT-RELATED"/>
    <property type="match status" value="1"/>
</dbReference>
<dbReference type="InterPro" id="IPR000014">
    <property type="entry name" value="PAS"/>
</dbReference>
<dbReference type="InterPro" id="IPR001610">
    <property type="entry name" value="PAC"/>
</dbReference>
<dbReference type="SMART" id="SM00091">
    <property type="entry name" value="PAS"/>
    <property type="match status" value="2"/>
</dbReference>
<dbReference type="EMBL" id="JAPDIA010000003">
    <property type="protein sequence ID" value="MDG0809342.1"/>
    <property type="molecule type" value="Genomic_DNA"/>
</dbReference>
<protein>
    <submittedName>
        <fullName evidence="4">PAS domain S-box protein</fullName>
    </submittedName>
</protein>
<dbReference type="InterPro" id="IPR052163">
    <property type="entry name" value="DGC-Regulatory_Protein"/>
</dbReference>
<dbReference type="Pfam" id="PF13426">
    <property type="entry name" value="PAS_9"/>
    <property type="match status" value="1"/>
</dbReference>
<dbReference type="InterPro" id="IPR013767">
    <property type="entry name" value="PAS_fold"/>
</dbReference>
<dbReference type="AlphaFoldDB" id="A0A9X4KR92"/>
<dbReference type="Gene3D" id="3.30.450.20">
    <property type="entry name" value="PAS domain"/>
    <property type="match status" value="2"/>
</dbReference>
<dbReference type="Proteomes" id="UP001153404">
    <property type="component" value="Unassembled WGS sequence"/>
</dbReference>
<gene>
    <name evidence="4" type="ORF">OMP40_08075</name>
</gene>
<proteinExistence type="predicted"/>
<feature type="domain" description="PAS" evidence="2">
    <location>
        <begin position="21"/>
        <end position="61"/>
    </location>
</feature>
<feature type="compositionally biased region" description="Basic residues" evidence="1">
    <location>
        <begin position="336"/>
        <end position="353"/>
    </location>
</feature>
<organism evidence="4 5">
    <name type="scientific">Cohnella rhizosphaerae</name>
    <dbReference type="NCBI Taxonomy" id="1457232"/>
    <lineage>
        <taxon>Bacteria</taxon>
        <taxon>Bacillati</taxon>
        <taxon>Bacillota</taxon>
        <taxon>Bacilli</taxon>
        <taxon>Bacillales</taxon>
        <taxon>Paenibacillaceae</taxon>
        <taxon>Cohnella</taxon>
    </lineage>
</organism>
<feature type="domain" description="PAS" evidence="2">
    <location>
        <begin position="139"/>
        <end position="185"/>
    </location>
</feature>
<feature type="region of interest" description="Disordered" evidence="1">
    <location>
        <begin position="278"/>
        <end position="404"/>
    </location>
</feature>
<accession>A0A9X4KR92</accession>
<evidence type="ECO:0000259" key="3">
    <source>
        <dbReference type="PROSITE" id="PS50113"/>
    </source>
</evidence>
<comment type="caution">
    <text evidence="4">The sequence shown here is derived from an EMBL/GenBank/DDBJ whole genome shotgun (WGS) entry which is preliminary data.</text>
</comment>
<feature type="compositionally biased region" description="Basic and acidic residues" evidence="1">
    <location>
        <begin position="381"/>
        <end position="390"/>
    </location>
</feature>
<dbReference type="SMART" id="SM00086">
    <property type="entry name" value="PAC"/>
    <property type="match status" value="1"/>
</dbReference>
<dbReference type="NCBIfam" id="TIGR00229">
    <property type="entry name" value="sensory_box"/>
    <property type="match status" value="2"/>
</dbReference>
<dbReference type="CDD" id="cd00130">
    <property type="entry name" value="PAS"/>
    <property type="match status" value="2"/>
</dbReference>
<feature type="domain" description="PAC" evidence="3">
    <location>
        <begin position="90"/>
        <end position="142"/>
    </location>
</feature>
<reference evidence="4" key="1">
    <citation type="submission" date="2022-10" db="EMBL/GenBank/DDBJ databases">
        <title>Comparative genomic analysis of Cohnella hashimotonis sp. nov., isolated from the International Space Station.</title>
        <authorList>
            <person name="Simpson A."/>
            <person name="Venkateswaran K."/>
        </authorList>
    </citation>
    <scope>NUCLEOTIDE SEQUENCE</scope>
    <source>
        <strain evidence="4">DSM 28161</strain>
    </source>
</reference>